<dbReference type="Proteomes" id="UP001167831">
    <property type="component" value="Unassembled WGS sequence"/>
</dbReference>
<keyword evidence="3" id="KW-1185">Reference proteome</keyword>
<dbReference type="EMBL" id="JAUEIE010000001">
    <property type="protein sequence ID" value="MDN0021861.1"/>
    <property type="molecule type" value="Genomic_DNA"/>
</dbReference>
<dbReference type="EMBL" id="JAUEIF010000001">
    <property type="protein sequence ID" value="MDN0024358.1"/>
    <property type="molecule type" value="Genomic_DNA"/>
</dbReference>
<evidence type="ECO:0000313" key="3">
    <source>
        <dbReference type="Proteomes" id="UP001167831"/>
    </source>
</evidence>
<evidence type="ECO:0000313" key="2">
    <source>
        <dbReference type="EMBL" id="MDN0024358.1"/>
    </source>
</evidence>
<gene>
    <name evidence="1" type="ORF">QVN81_02305</name>
    <name evidence="2" type="ORF">QVN84_02300</name>
</gene>
<name>A0AAW7JJ40_9BACT</name>
<dbReference type="RefSeq" id="WP_164071561.1">
    <property type="nucleotide sequence ID" value="NZ_JAUEIF010000001.1"/>
</dbReference>
<dbReference type="AlphaFoldDB" id="A0AAW7JJ40"/>
<sequence>MTTENREREKRKPVKWFPTHETRLIGRRKSLFPTLIRAREVCGKGGMTMRERLNGDAKMPFP</sequence>
<dbReference type="Proteomes" id="UP001168478">
    <property type="component" value="Unassembled WGS sequence"/>
</dbReference>
<comment type="caution">
    <text evidence="2">The sequence shown here is derived from an EMBL/GenBank/DDBJ whole genome shotgun (WGS) entry which is preliminary data.</text>
</comment>
<reference evidence="2" key="1">
    <citation type="submission" date="2023-06" db="EMBL/GenBank/DDBJ databases">
        <authorList>
            <person name="Zeman M."/>
            <person name="Kubasova T."/>
            <person name="Jahodarova E."/>
            <person name="Nykrynova M."/>
            <person name="Rychlik I."/>
        </authorList>
    </citation>
    <scope>NUCLEOTIDE SEQUENCE</scope>
    <source>
        <strain evidence="2">ET15</strain>
        <strain evidence="1">ET37</strain>
    </source>
</reference>
<proteinExistence type="predicted"/>
<protein>
    <submittedName>
        <fullName evidence="2">Uncharacterized protein</fullName>
    </submittedName>
</protein>
<accession>A0AAW7JJ40</accession>
<evidence type="ECO:0000313" key="1">
    <source>
        <dbReference type="EMBL" id="MDN0021861.1"/>
    </source>
</evidence>
<organism evidence="2 4">
    <name type="scientific">Leyella lascolaii</name>
    <dbReference type="NCBI Taxonomy" id="1776379"/>
    <lineage>
        <taxon>Bacteria</taxon>
        <taxon>Pseudomonadati</taxon>
        <taxon>Bacteroidota</taxon>
        <taxon>Bacteroidia</taxon>
        <taxon>Bacteroidales</taxon>
        <taxon>Prevotellaceae</taxon>
        <taxon>Leyella</taxon>
    </lineage>
</organism>
<evidence type="ECO:0000313" key="4">
    <source>
        <dbReference type="Proteomes" id="UP001168478"/>
    </source>
</evidence>
<reference evidence="2" key="2">
    <citation type="submission" date="2023-08" db="EMBL/GenBank/DDBJ databases">
        <title>Identification and characterization of horizontal gene transfer across gut microbiota members of farm animals based on homology search.</title>
        <authorList>
            <person name="Schwarzerova J."/>
            <person name="Nykrynova M."/>
            <person name="Jureckova K."/>
            <person name="Cejkova D."/>
            <person name="Rychlik I."/>
        </authorList>
    </citation>
    <scope>NUCLEOTIDE SEQUENCE</scope>
    <source>
        <strain evidence="2">ET15</strain>
        <strain evidence="1">ET37</strain>
    </source>
</reference>